<feature type="transmembrane region" description="Helical" evidence="1">
    <location>
        <begin position="16"/>
        <end position="33"/>
    </location>
</feature>
<dbReference type="OMA" id="WIVIMSA"/>
<dbReference type="Bgee" id="FBgn0265834">
    <property type="expression patterns" value="Expressed in mid-late elongation-stage spermatid (Drosophila) in testis and 20 other cell types or tissues"/>
</dbReference>
<dbReference type="InParanoid" id="A0A0B4LG35"/>
<dbReference type="BioGRID-ORCS" id="19836050">
    <property type="hits" value="0 hits in 1 CRISPR screen"/>
</dbReference>
<reference evidence="2 4" key="10">
    <citation type="journal article" date="2015" name="G3 (Bethesda)">
        <title>Gene Model Annotations for Drosophila melanogaster: The Rule-Benders.</title>
        <authorList>
            <consortium name="FlyBase Consortium"/>
            <person name="Crosby M.A."/>
            <person name="Gramates L.S."/>
            <person name="Dos Santos G."/>
            <person name="Matthews B.B."/>
            <person name="St Pierre S.E."/>
            <person name="Zhou P."/>
            <person name="Schroeder A.J."/>
            <person name="Falls K."/>
            <person name="Emmert D.B."/>
            <person name="Russo S.M."/>
            <person name="Gelbart W.M."/>
            <person name="null"/>
        </authorList>
    </citation>
    <scope>NUCLEOTIDE SEQUENCE [LARGE SCALE GENOMIC DNA]</scope>
    <source>
        <strain evidence="4">Berkeley</strain>
    </source>
</reference>
<dbReference type="AGR" id="FB:FBgn0265834"/>
<keyword evidence="1" id="KW-0472">Membrane</keyword>
<reference evidence="2 4" key="5">
    <citation type="journal article" date="2002" name="Genome Biol.">
        <title>Heterochromatic sequences in a Drosophila whole-genome shotgun assembly.</title>
        <authorList>
            <person name="Hoskins R.A."/>
            <person name="Smith C.D."/>
            <person name="Carlson J.W."/>
            <person name="Carvalho A.B."/>
            <person name="Halpern A."/>
            <person name="Kaminker J.S."/>
            <person name="Kennedy C."/>
            <person name="Mungall C.J."/>
            <person name="Sullivan B.A."/>
            <person name="Sutton G.G."/>
            <person name="Yasuhara J.C."/>
            <person name="Wakimoto B.T."/>
            <person name="Myers E.W."/>
            <person name="Celniker S.E."/>
            <person name="Rubin G.M."/>
            <person name="Karpen G.H."/>
        </authorList>
    </citation>
    <scope>NUCLEOTIDE SEQUENCE [LARGE SCALE GENOMIC DNA]</scope>
    <source>
        <strain evidence="4">Berkeley</strain>
    </source>
</reference>
<sequence length="153" mass="17429">MCKFCRGDLTGRKECGIRAIAIIILSVVIISYVSTRVTLNIYHKIVIGGGSFAILAAIFLLIGAILENRFLVWIWVAIMIPVVVTITTAYVIKLCREWEIITERAKIYTIICLIICPCFCLYQVFRTVVYALKLKRTRSEVEDRAGVYFVRCL</sequence>
<dbReference type="SMR" id="A0A0B4LG35"/>
<name>A0A0B4LG35_DROME</name>
<dbReference type="GeneID" id="19836050"/>
<reference evidence="2 4" key="11">
    <citation type="journal article" date="2015" name="Genome Res.">
        <title>The Release 6 reference sequence of the Drosophila melanogaster genome.</title>
        <authorList>
            <person name="Hoskins R.A."/>
            <person name="Carlson J.W."/>
            <person name="Wan K.H."/>
            <person name="Park S."/>
            <person name="Mendez I."/>
            <person name="Galle S.E."/>
            <person name="Booth B.W."/>
            <person name="Pfeiffer B.D."/>
            <person name="George R.A."/>
            <person name="Svirskas R."/>
            <person name="Krzywinski M."/>
            <person name="Schein J."/>
            <person name="Accardo M.C."/>
            <person name="Damia E."/>
            <person name="Messina G."/>
            <person name="Mendez-Lago M."/>
            <person name="de Pablos B."/>
            <person name="Demakova O.V."/>
            <person name="Andreyeva E.N."/>
            <person name="Boldyreva L.V."/>
            <person name="Marra M."/>
            <person name="Carvalho A.B."/>
            <person name="Dimitri P."/>
            <person name="Villasante A."/>
            <person name="Zhimulev I.F."/>
            <person name="Rubin G.M."/>
            <person name="Karpen G.H."/>
            <person name="Celniker S.E."/>
        </authorList>
    </citation>
    <scope>NUCLEOTIDE SEQUENCE [LARGE SCALE GENOMIC DNA]</scope>
    <source>
        <strain evidence="4">Berkeley</strain>
    </source>
</reference>
<reference evidence="2 4" key="6">
    <citation type="journal article" date="2005" name="PLoS Comput. Biol.">
        <title>Combined evidence annotation of transposable elements in genome sequences.</title>
        <authorList>
            <person name="Quesneville H."/>
            <person name="Bergman C.M."/>
            <person name="Andrieu O."/>
            <person name="Autard D."/>
            <person name="Nouaud D."/>
            <person name="Ashburner M."/>
            <person name="Anxolabehere D."/>
        </authorList>
    </citation>
    <scope>NUCLEOTIDE SEQUENCE [LARGE SCALE GENOMIC DNA]</scope>
    <source>
        <strain evidence="4">Berkeley</strain>
    </source>
</reference>
<dbReference type="Proteomes" id="UP000000803">
    <property type="component" value="Chromosome 2R"/>
</dbReference>
<keyword evidence="1" id="KW-1133">Transmembrane helix</keyword>
<reference evidence="2 4" key="2">
    <citation type="journal article" date="2002" name="Genome Biol.">
        <title>Finishing a whole-genome shotgun: release 3 of the Drosophila melanogaster euchromatic genome sequence.</title>
        <authorList>
            <person name="Celniker S.E."/>
            <person name="Wheeler D.A."/>
            <person name="Kronmiller B."/>
            <person name="Carlson J.W."/>
            <person name="Halpern A."/>
            <person name="Patel S."/>
            <person name="Adams M."/>
            <person name="Champe M."/>
            <person name="Dugan S.P."/>
            <person name="Frise E."/>
            <person name="Hodgson A."/>
            <person name="George R.A."/>
            <person name="Hoskins R.A."/>
            <person name="Laverty T."/>
            <person name="Muzny D.M."/>
            <person name="Nelson C.R."/>
            <person name="Pacleb J.M."/>
            <person name="Park S."/>
            <person name="Pfeiffer B.D."/>
            <person name="Richards S."/>
            <person name="Sodergren E.J."/>
            <person name="Svirskas R."/>
            <person name="Tabor P.E."/>
            <person name="Wan K."/>
            <person name="Stapleton M."/>
            <person name="Sutton G.G."/>
            <person name="Venter C."/>
            <person name="Weinstock G."/>
            <person name="Scherer S.E."/>
            <person name="Myers E.W."/>
            <person name="Gibbs R.A."/>
            <person name="Rubin G.M."/>
        </authorList>
    </citation>
    <scope>NUCLEOTIDE SEQUENCE [LARGE SCALE GENOMIC DNA]</scope>
    <source>
        <strain evidence="4">Berkeley</strain>
    </source>
</reference>
<feature type="transmembrane region" description="Helical" evidence="1">
    <location>
        <begin position="72"/>
        <end position="95"/>
    </location>
</feature>
<proteinExistence type="predicted"/>
<feature type="transmembrane region" description="Helical" evidence="1">
    <location>
        <begin position="45"/>
        <end position="66"/>
    </location>
</feature>
<evidence type="ECO:0000256" key="1">
    <source>
        <dbReference type="SAM" id="Phobius"/>
    </source>
</evidence>
<gene>
    <name evidence="2" type="primary">Dmel\CG44623</name>
    <name evidence="2" type="synonym">lincRNA.354</name>
    <name evidence="2 3" type="ORF">CG44623</name>
    <name evidence="2" type="ORF">Dmel_CG44623</name>
</gene>
<reference evidence="2 4" key="9">
    <citation type="journal article" date="2015" name="G3 (Bethesda)">
        <title>Gene Model Annotations for Drosophila melanogaster: Impact of High-Throughput Data.</title>
        <authorList>
            <consortium name="FlyBase Consortium"/>
            <person name="Matthews B.B."/>
            <person name="Dos Santos G."/>
            <person name="Crosby M.A."/>
            <person name="Emmert D.B."/>
            <person name="St Pierre S.E."/>
            <person name="Gramates L.S."/>
            <person name="Zhou P."/>
            <person name="Schroeder A.J."/>
            <person name="Falls K."/>
            <person name="Strelets V."/>
            <person name="Russo S.M."/>
            <person name="Gelbart W.M."/>
            <person name="null"/>
        </authorList>
    </citation>
    <scope>NUCLEOTIDE SEQUENCE [LARGE SCALE GENOMIC DNA]</scope>
    <source>
        <strain evidence="4">Berkeley</strain>
    </source>
</reference>
<reference evidence="2 4" key="8">
    <citation type="journal article" date="2007" name="Science">
        <title>Sequence finishing and mapping of Drosophila melanogaster heterochromatin.</title>
        <authorList>
            <person name="Hoskins R.A."/>
            <person name="Carlson J.W."/>
            <person name="Kennedy C."/>
            <person name="Acevedo D."/>
            <person name="Evans-Holm M."/>
            <person name="Frise E."/>
            <person name="Wan K.H."/>
            <person name="Park S."/>
            <person name="Mendez-Lago M."/>
            <person name="Rossi F."/>
            <person name="Villasante A."/>
            <person name="Dimitri P."/>
            <person name="Karpen G.H."/>
            <person name="Celniker S.E."/>
        </authorList>
    </citation>
    <scope>NUCLEOTIDE SEQUENCE [LARGE SCALE GENOMIC DNA]</scope>
    <source>
        <strain evidence="4">Berkeley</strain>
    </source>
</reference>
<keyword evidence="4" id="KW-1185">Reference proteome</keyword>
<protein>
    <submittedName>
        <fullName evidence="2">Uncharacterized protein</fullName>
    </submittedName>
</protein>
<dbReference type="VEuPathDB" id="VectorBase:FBgn0265834"/>
<dbReference type="FlyBase" id="FBgn0265834">
    <property type="gene designation" value="CG44623"/>
</dbReference>
<accession>A0A0B4LG35</accession>
<evidence type="ECO:0000313" key="3">
    <source>
        <dbReference type="FlyBase" id="FBgn0265834"/>
    </source>
</evidence>
<dbReference type="EMBL" id="AE013599">
    <property type="protein sequence ID" value="AHN56418.1"/>
    <property type="molecule type" value="Genomic_DNA"/>
</dbReference>
<evidence type="ECO:0000313" key="2">
    <source>
        <dbReference type="EMBL" id="AHN56418.1"/>
    </source>
</evidence>
<dbReference type="KEGG" id="dme:Dmel_CG44623"/>
<organism evidence="2 4">
    <name type="scientific">Drosophila melanogaster</name>
    <name type="common">Fruit fly</name>
    <dbReference type="NCBI Taxonomy" id="7227"/>
    <lineage>
        <taxon>Eukaryota</taxon>
        <taxon>Metazoa</taxon>
        <taxon>Ecdysozoa</taxon>
        <taxon>Arthropoda</taxon>
        <taxon>Hexapoda</taxon>
        <taxon>Insecta</taxon>
        <taxon>Pterygota</taxon>
        <taxon>Neoptera</taxon>
        <taxon>Endopterygota</taxon>
        <taxon>Diptera</taxon>
        <taxon>Brachycera</taxon>
        <taxon>Muscomorpha</taxon>
        <taxon>Ephydroidea</taxon>
        <taxon>Drosophilidae</taxon>
        <taxon>Drosophila</taxon>
        <taxon>Sophophora</taxon>
    </lineage>
</organism>
<reference evidence="2 4" key="3">
    <citation type="journal article" date="2002" name="Genome Biol.">
        <title>Annotation of the Drosophila melanogaster euchromatic genome: a systematic review.</title>
        <authorList>
            <person name="Misra S."/>
            <person name="Crosby M.A."/>
            <person name="Mungall C.J."/>
            <person name="Matthews B.B."/>
            <person name="Campbell K.S."/>
            <person name="Hradecky P."/>
            <person name="Huang Y."/>
            <person name="Kaminker J.S."/>
            <person name="Millburn G.H."/>
            <person name="Prochnik S.E."/>
            <person name="Smith C.D."/>
            <person name="Tupy J.L."/>
            <person name="Whitfied E.J."/>
            <person name="Bayraktaroglu L."/>
            <person name="Berman B.P."/>
            <person name="Bettencourt B.R."/>
            <person name="Celniker S.E."/>
            <person name="de Grey A.D."/>
            <person name="Drysdale R.A."/>
            <person name="Harris N.L."/>
            <person name="Richter J."/>
            <person name="Russo S."/>
            <person name="Schroeder A.J."/>
            <person name="Shu S.Q."/>
            <person name="Stapleton M."/>
            <person name="Yamada C."/>
            <person name="Ashburner M."/>
            <person name="Gelbart W.M."/>
            <person name="Rubin G.M."/>
            <person name="Lewis S.E."/>
        </authorList>
    </citation>
    <scope>GENOME REANNOTATION</scope>
    <source>
        <strain evidence="4">Berkeley</strain>
    </source>
</reference>
<dbReference type="AlphaFoldDB" id="A0A0B4LG35"/>
<dbReference type="OrthoDB" id="7862761at2759"/>
<reference evidence="2 4" key="1">
    <citation type="journal article" date="2000" name="Science">
        <title>The genome sequence of Drosophila melanogaster.</title>
        <authorList>
            <person name="Adams M.D."/>
            <person name="Celniker S.E."/>
            <person name="Holt R.A."/>
            <person name="Evans C.A."/>
            <person name="Gocayne J.D."/>
            <person name="Amanatides P.G."/>
            <person name="Scherer S.E."/>
            <person name="Li P.W."/>
            <person name="Hoskins R.A."/>
            <person name="Galle R.F."/>
            <person name="George R.A."/>
            <person name="Lewis S.E."/>
            <person name="Richards S."/>
            <person name="Ashburner M."/>
            <person name="Henderson S.N."/>
            <person name="Sutton G.G."/>
            <person name="Wortman J.R."/>
            <person name="Yandell M.D."/>
            <person name="Zhang Q."/>
            <person name="Chen L.X."/>
            <person name="Brandon R.C."/>
            <person name="Rogers Y.H."/>
            <person name="Blazej R.G."/>
            <person name="Champe M."/>
            <person name="Pfeiffer B.D."/>
            <person name="Wan K.H."/>
            <person name="Doyle C."/>
            <person name="Baxter E.G."/>
            <person name="Helt G."/>
            <person name="Nelson C.R."/>
            <person name="Gabor G.L."/>
            <person name="Abril J.F."/>
            <person name="Agbayani A."/>
            <person name="An H.J."/>
            <person name="Andrews-Pfannkoch C."/>
            <person name="Baldwin D."/>
            <person name="Ballew R.M."/>
            <person name="Basu A."/>
            <person name="Baxendale J."/>
            <person name="Bayraktaroglu L."/>
            <person name="Beasley E.M."/>
            <person name="Beeson K.Y."/>
            <person name="Benos P.V."/>
            <person name="Berman B.P."/>
            <person name="Bhandari D."/>
            <person name="Bolshakov S."/>
            <person name="Borkova D."/>
            <person name="Botchan M.R."/>
            <person name="Bouck J."/>
            <person name="Brokstein P."/>
            <person name="Brottier P."/>
            <person name="Burtis K.C."/>
            <person name="Busam D.A."/>
            <person name="Butler H."/>
            <person name="Cadieu E."/>
            <person name="Center A."/>
            <person name="Chandra I."/>
            <person name="Cherry J.M."/>
            <person name="Cawley S."/>
            <person name="Dahlke C."/>
            <person name="Davenport L.B."/>
            <person name="Davies P."/>
            <person name="de Pablos B."/>
            <person name="Delcher A."/>
            <person name="Deng Z."/>
            <person name="Mays A.D."/>
            <person name="Dew I."/>
            <person name="Dietz S.M."/>
            <person name="Dodson K."/>
            <person name="Doup L.E."/>
            <person name="Downes M."/>
            <person name="Dugan-Rocha S."/>
            <person name="Dunkov B.C."/>
            <person name="Dunn P."/>
            <person name="Durbin K.J."/>
            <person name="Evangelista C.C."/>
            <person name="Ferraz C."/>
            <person name="Ferriera S."/>
            <person name="Fleischmann W."/>
            <person name="Fosler C."/>
            <person name="Gabrielian A.E."/>
            <person name="Garg N.S."/>
            <person name="Gelbart W.M."/>
            <person name="Glasser K."/>
            <person name="Glodek A."/>
            <person name="Gong F."/>
            <person name="Gorrell J.H."/>
            <person name="Gu Z."/>
            <person name="Guan P."/>
            <person name="Harris M."/>
            <person name="Harris N.L."/>
            <person name="Harvey D."/>
            <person name="Heiman T.J."/>
            <person name="Hernandez J.R."/>
            <person name="Houck J."/>
            <person name="Hostin D."/>
            <person name="Houston K.A."/>
            <person name="Howland T.J."/>
            <person name="Wei M.H."/>
            <person name="Ibegwam C."/>
            <person name="Jalali M."/>
            <person name="Kalush F."/>
            <person name="Karpen G.H."/>
            <person name="Ke Z."/>
            <person name="Kennison J.A."/>
            <person name="Ketchum K.A."/>
            <person name="Kimmel B.E."/>
            <person name="Kodira C.D."/>
            <person name="Kraft C."/>
            <person name="Kravitz S."/>
            <person name="Kulp D."/>
            <person name="Lai Z."/>
            <person name="Lasko P."/>
            <person name="Lei Y."/>
            <person name="Levitsky A.A."/>
            <person name="Li J."/>
            <person name="Li Z."/>
            <person name="Liang Y."/>
            <person name="Lin X."/>
            <person name="Liu X."/>
            <person name="Mattei B."/>
            <person name="McIntosh T.C."/>
            <person name="McLeod M.P."/>
            <person name="McPherson D."/>
            <person name="Merkulov G."/>
            <person name="Milshina N.V."/>
            <person name="Mobarry C."/>
            <person name="Morris J."/>
            <person name="Moshrefi A."/>
            <person name="Mount S.M."/>
            <person name="Moy M."/>
            <person name="Murphy B."/>
            <person name="Murphy L."/>
            <person name="Muzny D.M."/>
            <person name="Nelson D.L."/>
            <person name="Nelson D.R."/>
            <person name="Nelson K.A."/>
            <person name="Nixon K."/>
            <person name="Nusskern D.R."/>
            <person name="Pacleb J.M."/>
            <person name="Palazzolo M."/>
            <person name="Pittman G.S."/>
            <person name="Pan S."/>
            <person name="Pollard J."/>
            <person name="Puri V."/>
            <person name="Reese M.G."/>
            <person name="Reinert K."/>
            <person name="Remington K."/>
            <person name="Saunders R.D."/>
            <person name="Scheeler F."/>
            <person name="Shen H."/>
            <person name="Shue B.C."/>
            <person name="Siden-Kiamos I."/>
            <person name="Simpson M."/>
            <person name="Skupski M.P."/>
            <person name="Smith T."/>
            <person name="Spier E."/>
            <person name="Spradling A.C."/>
            <person name="Stapleton M."/>
            <person name="Strong R."/>
            <person name="Sun E."/>
            <person name="Svirskas R."/>
            <person name="Tector C."/>
            <person name="Turner R."/>
            <person name="Venter E."/>
            <person name="Wang A.H."/>
            <person name="Wang X."/>
            <person name="Wang Z.Y."/>
            <person name="Wassarman D.A."/>
            <person name="Weinstock G.M."/>
            <person name="Weissenbach J."/>
            <person name="Williams S.M."/>
            <person name="WoodageT"/>
            <person name="Worley K.C."/>
            <person name="Wu D."/>
            <person name="Yang S."/>
            <person name="Yao Q.A."/>
            <person name="Ye J."/>
            <person name="Yeh R.F."/>
            <person name="Zaveri J.S."/>
            <person name="Zhan M."/>
            <person name="Zhang G."/>
            <person name="Zhao Q."/>
            <person name="Zheng L."/>
            <person name="Zheng X.H."/>
            <person name="Zhong F.N."/>
            <person name="Zhong W."/>
            <person name="Zhou X."/>
            <person name="Zhu S."/>
            <person name="Zhu X."/>
            <person name="Smith H.O."/>
            <person name="Gibbs R.A."/>
            <person name="Myers E.W."/>
            <person name="Rubin G.M."/>
            <person name="Venter J.C."/>
        </authorList>
    </citation>
    <scope>NUCLEOTIDE SEQUENCE [LARGE SCALE GENOMIC DNA]</scope>
    <source>
        <strain evidence="4">Berkeley</strain>
    </source>
</reference>
<reference evidence="2 4" key="7">
    <citation type="journal article" date="2007" name="Science">
        <title>The Release 5.1 annotation of Drosophila melanogaster heterochromatin.</title>
        <authorList>
            <person name="Smith C.D."/>
            <person name="Shu S."/>
            <person name="Mungall C.J."/>
            <person name="Karpen G.H."/>
        </authorList>
    </citation>
    <scope>NUCLEOTIDE SEQUENCE [LARGE SCALE GENOMIC DNA]</scope>
    <source>
        <strain evidence="4">Berkeley</strain>
    </source>
</reference>
<dbReference type="RefSeq" id="NP_001286623.1">
    <property type="nucleotide sequence ID" value="NM_001299694.1"/>
</dbReference>
<feature type="transmembrane region" description="Helical" evidence="1">
    <location>
        <begin position="107"/>
        <end position="125"/>
    </location>
</feature>
<reference evidence="2 4" key="4">
    <citation type="journal article" date="2002" name="Genome Biol.">
        <title>The transposable elements of the Drosophila melanogaster euchromatin: a genomics perspective.</title>
        <authorList>
            <person name="Kaminker J.S."/>
            <person name="Bergman C.M."/>
            <person name="Kronmiller B."/>
            <person name="Carlson J."/>
            <person name="Svirskas R."/>
            <person name="Patel S."/>
            <person name="Frise E."/>
            <person name="Wheeler D.A."/>
            <person name="Lewis S.E."/>
            <person name="Rubin G.M."/>
            <person name="Ashburner M."/>
            <person name="Celniker S.E."/>
        </authorList>
    </citation>
    <scope>NUCLEOTIDE SEQUENCE [LARGE SCALE GENOMIC DNA]</scope>
    <source>
        <strain evidence="4">Berkeley</strain>
    </source>
</reference>
<keyword evidence="1" id="KW-0812">Transmembrane</keyword>
<evidence type="ECO:0000313" key="4">
    <source>
        <dbReference type="Proteomes" id="UP000000803"/>
    </source>
</evidence>